<dbReference type="InterPro" id="IPR020846">
    <property type="entry name" value="MFS_dom"/>
</dbReference>
<evidence type="ECO:0000259" key="7">
    <source>
        <dbReference type="PROSITE" id="PS50850"/>
    </source>
</evidence>
<dbReference type="GO" id="GO:0005886">
    <property type="term" value="C:plasma membrane"/>
    <property type="evidence" value="ECO:0007669"/>
    <property type="project" value="UniProtKB-SubCell"/>
</dbReference>
<dbReference type="PROSITE" id="PS50850">
    <property type="entry name" value="MFS"/>
    <property type="match status" value="1"/>
</dbReference>
<evidence type="ECO:0000256" key="4">
    <source>
        <dbReference type="ARBA" id="ARBA00022989"/>
    </source>
</evidence>
<name>A0A6J7ALT5_9ZZZZ</name>
<dbReference type="AlphaFoldDB" id="A0A6J7ALT5"/>
<feature type="transmembrane region" description="Helical" evidence="6">
    <location>
        <begin position="17"/>
        <end position="34"/>
    </location>
</feature>
<accession>A0A6J7ALT5</accession>
<dbReference type="GO" id="GO:0022857">
    <property type="term" value="F:transmembrane transporter activity"/>
    <property type="evidence" value="ECO:0007669"/>
    <property type="project" value="InterPro"/>
</dbReference>
<dbReference type="PANTHER" id="PTHR23513:SF6">
    <property type="entry name" value="MAJOR FACILITATOR SUPERFAMILY ASSOCIATED DOMAIN-CONTAINING PROTEIN"/>
    <property type="match status" value="1"/>
</dbReference>
<feature type="transmembrane region" description="Helical" evidence="6">
    <location>
        <begin position="40"/>
        <end position="63"/>
    </location>
</feature>
<evidence type="ECO:0000256" key="3">
    <source>
        <dbReference type="ARBA" id="ARBA00022692"/>
    </source>
</evidence>
<protein>
    <submittedName>
        <fullName evidence="8">Unannotated protein</fullName>
    </submittedName>
</protein>
<evidence type="ECO:0000256" key="2">
    <source>
        <dbReference type="ARBA" id="ARBA00022475"/>
    </source>
</evidence>
<organism evidence="8">
    <name type="scientific">freshwater metagenome</name>
    <dbReference type="NCBI Taxonomy" id="449393"/>
    <lineage>
        <taxon>unclassified sequences</taxon>
        <taxon>metagenomes</taxon>
        <taxon>ecological metagenomes</taxon>
    </lineage>
</organism>
<keyword evidence="5 6" id="KW-0472">Membrane</keyword>
<dbReference type="PANTHER" id="PTHR23513">
    <property type="entry name" value="INTEGRAL MEMBRANE EFFLUX PROTEIN-RELATED"/>
    <property type="match status" value="1"/>
</dbReference>
<sequence>MAVSLGGLARKYSPRRVLAGVLWLLPVALVAYSAAPNLLTAAVCIFVTGGLYIGALSSFMSSAQMRAPAQIRGRVMSVLNVLLGLLYPIGAVVQGRLADSIGQRVVTACAAIIMLVVLAVLSVVQPGLFRRLETPATPDANLSLLPAAT</sequence>
<dbReference type="Gene3D" id="1.20.1250.20">
    <property type="entry name" value="MFS general substrate transporter like domains"/>
    <property type="match status" value="1"/>
</dbReference>
<feature type="transmembrane region" description="Helical" evidence="6">
    <location>
        <begin position="105"/>
        <end position="124"/>
    </location>
</feature>
<feature type="domain" description="Major facilitator superfamily (MFS) profile" evidence="7">
    <location>
        <begin position="1"/>
        <end position="149"/>
    </location>
</feature>
<evidence type="ECO:0000256" key="1">
    <source>
        <dbReference type="ARBA" id="ARBA00004651"/>
    </source>
</evidence>
<dbReference type="EMBL" id="CAFABA010000075">
    <property type="protein sequence ID" value="CAB4833408.1"/>
    <property type="molecule type" value="Genomic_DNA"/>
</dbReference>
<keyword evidence="3 6" id="KW-0812">Transmembrane</keyword>
<proteinExistence type="predicted"/>
<keyword evidence="4 6" id="KW-1133">Transmembrane helix</keyword>
<dbReference type="Pfam" id="PF07690">
    <property type="entry name" value="MFS_1"/>
    <property type="match status" value="1"/>
</dbReference>
<evidence type="ECO:0000256" key="5">
    <source>
        <dbReference type="ARBA" id="ARBA00023136"/>
    </source>
</evidence>
<gene>
    <name evidence="8" type="ORF">UFOPK3139_01805</name>
</gene>
<evidence type="ECO:0000313" key="8">
    <source>
        <dbReference type="EMBL" id="CAB4833408.1"/>
    </source>
</evidence>
<dbReference type="InterPro" id="IPR036259">
    <property type="entry name" value="MFS_trans_sf"/>
</dbReference>
<comment type="subcellular location">
    <subcellularLocation>
        <location evidence="1">Cell membrane</location>
        <topology evidence="1">Multi-pass membrane protein</topology>
    </subcellularLocation>
</comment>
<evidence type="ECO:0000256" key="6">
    <source>
        <dbReference type="SAM" id="Phobius"/>
    </source>
</evidence>
<dbReference type="SUPFAM" id="SSF103473">
    <property type="entry name" value="MFS general substrate transporter"/>
    <property type="match status" value="1"/>
</dbReference>
<reference evidence="8" key="1">
    <citation type="submission" date="2020-05" db="EMBL/GenBank/DDBJ databases">
        <authorList>
            <person name="Chiriac C."/>
            <person name="Salcher M."/>
            <person name="Ghai R."/>
            <person name="Kavagutti S V."/>
        </authorList>
    </citation>
    <scope>NUCLEOTIDE SEQUENCE</scope>
</reference>
<feature type="transmembrane region" description="Helical" evidence="6">
    <location>
        <begin position="75"/>
        <end position="93"/>
    </location>
</feature>
<dbReference type="InterPro" id="IPR011701">
    <property type="entry name" value="MFS"/>
</dbReference>
<keyword evidence="2" id="KW-1003">Cell membrane</keyword>